<dbReference type="SUPFAM" id="SSF54762">
    <property type="entry name" value="Signal recognition particle alu RNA binding heterodimer, SRP9/14"/>
    <property type="match status" value="1"/>
</dbReference>
<evidence type="ECO:0000313" key="9">
    <source>
        <dbReference type="EMBL" id="TID22189.1"/>
    </source>
</evidence>
<dbReference type="AlphaFoldDB" id="A0A4Z1P6D2"/>
<evidence type="ECO:0000256" key="2">
    <source>
        <dbReference type="ARBA" id="ARBA00010349"/>
    </source>
</evidence>
<dbReference type="Gene3D" id="3.30.720.10">
    <property type="entry name" value="Signal recognition particle alu RNA binding heterodimer, srp9/1"/>
    <property type="match status" value="1"/>
</dbReference>
<dbReference type="OrthoDB" id="19209at2759"/>
<keyword evidence="6 7" id="KW-0687">Ribonucleoprotein</keyword>
<evidence type="ECO:0000256" key="8">
    <source>
        <dbReference type="SAM" id="MobiDB-lite"/>
    </source>
</evidence>
<dbReference type="GO" id="GO:0030942">
    <property type="term" value="F:endoplasmic reticulum signal peptide binding"/>
    <property type="evidence" value="ECO:0007669"/>
    <property type="project" value="UniProtKB-UniRule"/>
</dbReference>
<proteinExistence type="inferred from homology"/>
<dbReference type="GO" id="GO:0005786">
    <property type="term" value="C:signal recognition particle, endoplasmic reticulum targeting"/>
    <property type="evidence" value="ECO:0007669"/>
    <property type="project" value="UniProtKB-UniRule"/>
</dbReference>
<feature type="region of interest" description="Disordered" evidence="8">
    <location>
        <begin position="115"/>
        <end position="140"/>
    </location>
</feature>
<evidence type="ECO:0000256" key="6">
    <source>
        <dbReference type="ARBA" id="ARBA00023274"/>
    </source>
</evidence>
<dbReference type="GO" id="GO:0008312">
    <property type="term" value="F:7S RNA binding"/>
    <property type="evidence" value="ECO:0007669"/>
    <property type="project" value="UniProtKB-UniRule"/>
</dbReference>
<feature type="compositionally biased region" description="Basic residues" evidence="8">
    <location>
        <begin position="120"/>
        <end position="132"/>
    </location>
</feature>
<dbReference type="InterPro" id="IPR009018">
    <property type="entry name" value="Signal_recog_particle_SRP9/14"/>
</dbReference>
<evidence type="ECO:0000256" key="1">
    <source>
        <dbReference type="ARBA" id="ARBA00004496"/>
    </source>
</evidence>
<comment type="caution">
    <text evidence="9">The sequence shown here is derived from an EMBL/GenBank/DDBJ whole genome shotgun (WGS) entry which is preliminary data.</text>
</comment>
<gene>
    <name evidence="9" type="ORF">E6O75_ATG10983</name>
</gene>
<evidence type="ECO:0000256" key="5">
    <source>
        <dbReference type="ARBA" id="ARBA00023135"/>
    </source>
</evidence>
<comment type="subunit">
    <text evidence="7">Component of a fungal signal recognition particle (SRP) complex that consists of a 7SL RNA molecule (scR1) and at least six protein subunits: SRP72, SRP68, SRP54, SEC65, SRP21 and SRP14.</text>
</comment>
<evidence type="ECO:0000256" key="7">
    <source>
        <dbReference type="RuleBase" id="RU368100"/>
    </source>
</evidence>
<keyword evidence="3 7" id="KW-0963">Cytoplasm</keyword>
<accession>A0A4Z1P6D2</accession>
<comment type="subcellular location">
    <subcellularLocation>
        <location evidence="1 7">Cytoplasm</location>
    </subcellularLocation>
</comment>
<comment type="function">
    <text evidence="7">Component of the signal recognition particle (SRP) complex, a ribonucleoprotein complex that mediates the cotranslational targeting of secretory and membrane proteins to the endoplasmic reticulum (ER).</text>
</comment>
<sequence>MVADDPRLSNDEFFTKLTALFKTQHAKKHPGSVTLSQKRLTYDLSSGSDPSLKIADNPLWDLNPPNPLPILVRATNGESKEGRREGKKIKMSTVVQPDDIDGFFLRYAEVCKKGMENMKKRDRSKKKKKPKKAKDGEKGS</sequence>
<keyword evidence="4 7" id="KW-0694">RNA-binding</keyword>
<organism evidence="9 10">
    <name type="scientific">Venturia nashicola</name>
    <dbReference type="NCBI Taxonomy" id="86259"/>
    <lineage>
        <taxon>Eukaryota</taxon>
        <taxon>Fungi</taxon>
        <taxon>Dikarya</taxon>
        <taxon>Ascomycota</taxon>
        <taxon>Pezizomycotina</taxon>
        <taxon>Dothideomycetes</taxon>
        <taxon>Pleosporomycetidae</taxon>
        <taxon>Venturiales</taxon>
        <taxon>Venturiaceae</taxon>
        <taxon>Venturia</taxon>
    </lineage>
</organism>
<dbReference type="GO" id="GO:0006614">
    <property type="term" value="P:SRP-dependent cotranslational protein targeting to membrane"/>
    <property type="evidence" value="ECO:0007669"/>
    <property type="project" value="UniProtKB-UniRule"/>
</dbReference>
<comment type="similarity">
    <text evidence="2 7">Belongs to the SRP14 family.</text>
</comment>
<dbReference type="STRING" id="86259.A0A4Z1P6D2"/>
<dbReference type="Proteomes" id="UP000298493">
    <property type="component" value="Unassembled WGS sequence"/>
</dbReference>
<evidence type="ECO:0000256" key="3">
    <source>
        <dbReference type="ARBA" id="ARBA00022490"/>
    </source>
</evidence>
<protein>
    <recommendedName>
        <fullName evidence="7">Signal recognition particle subunit SRP14</fullName>
    </recommendedName>
    <alternativeName>
        <fullName evidence="7">Signal recognition particle 14 kDa protein</fullName>
    </alternativeName>
</protein>
<evidence type="ECO:0000256" key="4">
    <source>
        <dbReference type="ARBA" id="ARBA00022884"/>
    </source>
</evidence>
<dbReference type="EMBL" id="SNSC02000008">
    <property type="protein sequence ID" value="TID22189.1"/>
    <property type="molecule type" value="Genomic_DNA"/>
</dbReference>
<dbReference type="InterPro" id="IPR003210">
    <property type="entry name" value="Signal_recog_particle_SRP14"/>
</dbReference>
<evidence type="ECO:0000313" key="10">
    <source>
        <dbReference type="Proteomes" id="UP000298493"/>
    </source>
</evidence>
<dbReference type="PANTHER" id="PTHR12013">
    <property type="entry name" value="SIGNAL RECOGNITION PARTICLE 14 KD PROTEIN"/>
    <property type="match status" value="1"/>
</dbReference>
<keyword evidence="10" id="KW-1185">Reference proteome</keyword>
<reference evidence="9 10" key="1">
    <citation type="submission" date="2019-04" db="EMBL/GenBank/DDBJ databases">
        <title>High contiguity whole genome sequence and gene annotation resource for two Venturia nashicola isolates.</title>
        <authorList>
            <person name="Prokchorchik M."/>
            <person name="Won K."/>
            <person name="Lee Y."/>
            <person name="Choi E.D."/>
            <person name="Segonzac C."/>
            <person name="Sohn K.H."/>
        </authorList>
    </citation>
    <scope>NUCLEOTIDE SEQUENCE [LARGE SCALE GENOMIC DNA]</scope>
    <source>
        <strain evidence="9 10">PRI2</strain>
    </source>
</reference>
<dbReference type="Pfam" id="PF02290">
    <property type="entry name" value="SRP14"/>
    <property type="match status" value="1"/>
</dbReference>
<name>A0A4Z1P6D2_9PEZI</name>
<keyword evidence="5 7" id="KW-0733">Signal recognition particle</keyword>